<reference evidence="2" key="2">
    <citation type="journal article" date="2021" name="Microbiol. Resour. Announc.">
        <title>Complete Genome Sequence of Polycladomyces abyssicola JIR-001T, Isolated from Hemipelagic Sediment in Deep Seawater.</title>
        <authorList>
            <person name="Tsubouchi T."/>
            <person name="Kaneko Y."/>
        </authorList>
    </citation>
    <scope>NUCLEOTIDE SEQUENCE</scope>
    <source>
        <strain evidence="2">JIR-001</strain>
    </source>
</reference>
<dbReference type="AlphaFoldDB" id="A0A8D5ZKU8"/>
<proteinExistence type="predicted"/>
<feature type="region of interest" description="Disordered" evidence="1">
    <location>
        <begin position="1"/>
        <end position="21"/>
    </location>
</feature>
<gene>
    <name evidence="2" type="ORF">JIR001_16220</name>
</gene>
<accession>A0A8D5ZKU8</accession>
<evidence type="ECO:0000256" key="1">
    <source>
        <dbReference type="SAM" id="MobiDB-lite"/>
    </source>
</evidence>
<dbReference type="RefSeq" id="WP_212772266.1">
    <property type="nucleotide sequence ID" value="NZ_AP024601.1"/>
</dbReference>
<keyword evidence="3" id="KW-1185">Reference proteome</keyword>
<protein>
    <submittedName>
        <fullName evidence="2">Uncharacterized protein</fullName>
    </submittedName>
</protein>
<organism evidence="2 3">
    <name type="scientific">Polycladomyces abyssicola</name>
    <dbReference type="NCBI Taxonomy" id="1125966"/>
    <lineage>
        <taxon>Bacteria</taxon>
        <taxon>Bacillati</taxon>
        <taxon>Bacillota</taxon>
        <taxon>Bacilli</taxon>
        <taxon>Bacillales</taxon>
        <taxon>Thermoactinomycetaceae</taxon>
        <taxon>Polycladomyces</taxon>
    </lineage>
</organism>
<dbReference type="Proteomes" id="UP000677436">
    <property type="component" value="Chromosome"/>
</dbReference>
<sequence>MAKEKKAPKKATAQVKNQEEVTLNENEFDSPAYDYGLEGFYGYPGYSDYPYPTTSEYPVTGDDFYSYDYGTYDYTIETVPGDPNAQTSIFPFFGFPFFGFPFFRPFPFFGFPFFW</sequence>
<dbReference type="KEGG" id="pabs:JIR001_16220"/>
<name>A0A8D5ZKU8_9BACL</name>
<dbReference type="EMBL" id="AP024601">
    <property type="protein sequence ID" value="BCU81839.1"/>
    <property type="molecule type" value="Genomic_DNA"/>
</dbReference>
<evidence type="ECO:0000313" key="3">
    <source>
        <dbReference type="Proteomes" id="UP000677436"/>
    </source>
</evidence>
<reference evidence="2" key="1">
    <citation type="journal article" date="2013" name="Int. J. Syst. Evol. Microbiol.">
        <title>Polycladomyces abyssicola gen. nov., sp. nov., a thermophilic filamentous bacterium isolated from hemipelagic sediment.</title>
        <authorList>
            <person name="Tsubouchi T."/>
            <person name="Shimane Y."/>
            <person name="Mori K."/>
            <person name="Usui K."/>
            <person name="Hiraki T."/>
            <person name="Tame A."/>
            <person name="Uematsu K."/>
            <person name="Maruyama T."/>
            <person name="Hatada Y."/>
        </authorList>
    </citation>
    <scope>NUCLEOTIDE SEQUENCE</scope>
    <source>
        <strain evidence="2">JIR-001</strain>
    </source>
</reference>
<evidence type="ECO:0000313" key="2">
    <source>
        <dbReference type="EMBL" id="BCU81839.1"/>
    </source>
</evidence>